<dbReference type="PATRIC" id="fig|2198.4.peg.31"/>
<dbReference type="SUPFAM" id="SSF52540">
    <property type="entry name" value="P-loop containing nucleoside triphosphate hydrolases"/>
    <property type="match status" value="1"/>
</dbReference>
<dbReference type="FunFam" id="3.40.50.300:FF:000589">
    <property type="entry name" value="ABC transporter, ATP-binding subunit"/>
    <property type="match status" value="1"/>
</dbReference>
<keyword evidence="3" id="KW-1003">Cell membrane</keyword>
<dbReference type="Proteomes" id="UP000054323">
    <property type="component" value="Unassembled WGS sequence"/>
</dbReference>
<dbReference type="PROSITE" id="PS00211">
    <property type="entry name" value="ABC_TRANSPORTER_1"/>
    <property type="match status" value="1"/>
</dbReference>
<dbReference type="GO" id="GO:0005886">
    <property type="term" value="C:plasma membrane"/>
    <property type="evidence" value="ECO:0007669"/>
    <property type="project" value="UniProtKB-SubCell"/>
</dbReference>
<feature type="domain" description="ABC transporter" evidence="9">
    <location>
        <begin position="16"/>
        <end position="247"/>
    </location>
</feature>
<keyword evidence="6" id="KW-1278">Translocase</keyword>
<evidence type="ECO:0000313" key="11">
    <source>
        <dbReference type="Proteomes" id="UP000054323"/>
    </source>
</evidence>
<name>A0A101GLK1_9EURY</name>
<dbReference type="EMBL" id="LGGD01000233">
    <property type="protein sequence ID" value="KUK60435.1"/>
    <property type="molecule type" value="Genomic_DNA"/>
</dbReference>
<keyword evidence="4" id="KW-0547">Nucleotide-binding</keyword>
<reference evidence="11" key="1">
    <citation type="journal article" date="2015" name="MBio">
        <title>Genome-Resolved Metagenomic Analysis Reveals Roles for Candidate Phyla and Other Microbial Community Members in Biogeochemical Transformations in Oil Reservoirs.</title>
        <authorList>
            <person name="Hu P."/>
            <person name="Tom L."/>
            <person name="Singh A."/>
            <person name="Thomas B.C."/>
            <person name="Baker B.J."/>
            <person name="Piceno Y.M."/>
            <person name="Andersen G.L."/>
            <person name="Banfield J.F."/>
        </authorList>
    </citation>
    <scope>NUCLEOTIDE SEQUENCE [LARGE SCALE GENOMIC DNA]</scope>
</reference>
<keyword evidence="7" id="KW-0472">Membrane</keyword>
<dbReference type="PROSITE" id="PS50893">
    <property type="entry name" value="ABC_TRANSPORTER_2"/>
    <property type="match status" value="1"/>
</dbReference>
<comment type="subcellular location">
    <subcellularLocation>
        <location evidence="1">Cell membrane</location>
        <topology evidence="1">Peripheral membrane protein</topology>
        <orientation evidence="1">Cytoplasmic side</orientation>
    </subcellularLocation>
</comment>
<dbReference type="InterPro" id="IPR005894">
    <property type="entry name" value="DrrA"/>
</dbReference>
<keyword evidence="5" id="KW-0067">ATP-binding</keyword>
<evidence type="ECO:0000313" key="10">
    <source>
        <dbReference type="EMBL" id="KUK60435.1"/>
    </source>
</evidence>
<evidence type="ECO:0000256" key="5">
    <source>
        <dbReference type="ARBA" id="ARBA00022840"/>
    </source>
</evidence>
<comment type="caution">
    <text evidence="10">The sequence shown here is derived from an EMBL/GenBank/DDBJ whole genome shotgun (WGS) entry which is preliminary data.</text>
</comment>
<dbReference type="SMART" id="SM00382">
    <property type="entry name" value="AAA"/>
    <property type="match status" value="1"/>
</dbReference>
<evidence type="ECO:0000256" key="8">
    <source>
        <dbReference type="ARBA" id="ARBA00049985"/>
    </source>
</evidence>
<dbReference type="PANTHER" id="PTHR43582:SF4">
    <property type="entry name" value="ANTIBIOTIC RESISTANCE ABC TRANSPORTER ATP-BINDING PROTEIN"/>
    <property type="match status" value="1"/>
</dbReference>
<dbReference type="CDD" id="cd03265">
    <property type="entry name" value="ABC_DrrA"/>
    <property type="match status" value="1"/>
</dbReference>
<evidence type="ECO:0000256" key="4">
    <source>
        <dbReference type="ARBA" id="ARBA00022741"/>
    </source>
</evidence>
<dbReference type="Pfam" id="PF00005">
    <property type="entry name" value="ABC_tran"/>
    <property type="match status" value="1"/>
</dbReference>
<evidence type="ECO:0000256" key="7">
    <source>
        <dbReference type="ARBA" id="ARBA00023136"/>
    </source>
</evidence>
<dbReference type="PANTHER" id="PTHR43582">
    <property type="entry name" value="LINEARMYCIN RESISTANCE ATP-BINDING PROTEIN LNRL"/>
    <property type="match status" value="1"/>
</dbReference>
<evidence type="ECO:0000256" key="3">
    <source>
        <dbReference type="ARBA" id="ARBA00022475"/>
    </source>
</evidence>
<accession>A0A101GLK1</accession>
<dbReference type="GO" id="GO:0016887">
    <property type="term" value="F:ATP hydrolysis activity"/>
    <property type="evidence" value="ECO:0007669"/>
    <property type="project" value="InterPro"/>
</dbReference>
<dbReference type="Gene3D" id="3.40.50.300">
    <property type="entry name" value="P-loop containing nucleotide triphosphate hydrolases"/>
    <property type="match status" value="1"/>
</dbReference>
<proteinExistence type="inferred from homology"/>
<dbReference type="InterPro" id="IPR017871">
    <property type="entry name" value="ABC_transporter-like_CS"/>
</dbReference>
<dbReference type="AlphaFoldDB" id="A0A101GLK1"/>
<evidence type="ECO:0000259" key="9">
    <source>
        <dbReference type="PROSITE" id="PS50893"/>
    </source>
</evidence>
<dbReference type="InterPro" id="IPR003593">
    <property type="entry name" value="AAA+_ATPase"/>
</dbReference>
<dbReference type="InterPro" id="IPR027417">
    <property type="entry name" value="P-loop_NTPase"/>
</dbReference>
<dbReference type="GO" id="GO:0005524">
    <property type="term" value="F:ATP binding"/>
    <property type="evidence" value="ECO:0007669"/>
    <property type="project" value="UniProtKB-KW"/>
</dbReference>
<dbReference type="NCBIfam" id="TIGR01188">
    <property type="entry name" value="drrA"/>
    <property type="match status" value="1"/>
</dbReference>
<comment type="similarity">
    <text evidence="8">Belongs to the ABC transporter superfamily. Drug exporter-1 (DrugE1) (TC 3.A.1.105) family.</text>
</comment>
<dbReference type="GO" id="GO:0043215">
    <property type="term" value="P:daunorubicin transport"/>
    <property type="evidence" value="ECO:0007669"/>
    <property type="project" value="InterPro"/>
</dbReference>
<keyword evidence="2" id="KW-0813">Transport</keyword>
<evidence type="ECO:0000256" key="2">
    <source>
        <dbReference type="ARBA" id="ARBA00022448"/>
    </source>
</evidence>
<dbReference type="GO" id="GO:1900753">
    <property type="term" value="P:doxorubicin transport"/>
    <property type="evidence" value="ECO:0007669"/>
    <property type="project" value="InterPro"/>
</dbReference>
<dbReference type="Pfam" id="PF13732">
    <property type="entry name" value="DrrA1-3_C"/>
    <property type="match status" value="1"/>
</dbReference>
<dbReference type="InterPro" id="IPR025302">
    <property type="entry name" value="DrrA1/2-like_C"/>
</dbReference>
<protein>
    <submittedName>
        <fullName evidence="10">Daunorubicin resistance ABC transporter ATPase subunit</fullName>
    </submittedName>
</protein>
<evidence type="ECO:0000256" key="1">
    <source>
        <dbReference type="ARBA" id="ARBA00004413"/>
    </source>
</evidence>
<gene>
    <name evidence="10" type="ORF">XD82_1612</name>
</gene>
<dbReference type="InterPro" id="IPR003439">
    <property type="entry name" value="ABC_transporter-like_ATP-bd"/>
</dbReference>
<organism evidence="10 11">
    <name type="scientific">Methanoculleus marisnigri</name>
    <dbReference type="NCBI Taxonomy" id="2198"/>
    <lineage>
        <taxon>Archaea</taxon>
        <taxon>Methanobacteriati</taxon>
        <taxon>Methanobacteriota</taxon>
        <taxon>Stenosarchaea group</taxon>
        <taxon>Methanomicrobia</taxon>
        <taxon>Methanomicrobiales</taxon>
        <taxon>Methanomicrobiaceae</taxon>
        <taxon>Methanoculleus</taxon>
    </lineage>
</organism>
<sequence>MHTDAPGHGAGPTPAIHVNNLTKSFDGLVAVDGISFTIENGEIFGLLGPNGAGKTTTISMLATMQKPTSGTATVNGHDIVTDEDNVRRSIGIVFQDQSLDEELTAYENMDFHGRLYRIGGEERRQRIDELLTLVELEDRKDDLVKTYSGGMRRRLEIARGLLHEPKVLFLDEPTLGLDPQTRNHLWEYIARLNEEKGITIILTTHYMEEADRLCDRVAIIDRGTIVALDTVENLKASIGGDVVTIASVDPGAIAGLLAAPWISGIECHDGLVTIRLQDADQHIPGIVTAIHQKGIGITSLSVHKPTFEDVFLHYTGRTIREEETSGNEATRMFHRARRR</sequence>
<evidence type="ECO:0000256" key="6">
    <source>
        <dbReference type="ARBA" id="ARBA00022967"/>
    </source>
</evidence>